<dbReference type="AlphaFoldDB" id="A0A8H4ARG5"/>
<dbReference type="GO" id="GO:0016874">
    <property type="term" value="F:ligase activity"/>
    <property type="evidence" value="ECO:0007669"/>
    <property type="project" value="UniProtKB-KW"/>
</dbReference>
<evidence type="ECO:0000256" key="2">
    <source>
        <dbReference type="ARBA" id="ARBA00005085"/>
    </source>
</evidence>
<dbReference type="GO" id="GO:0005739">
    <property type="term" value="C:mitochondrion"/>
    <property type="evidence" value="ECO:0007669"/>
    <property type="project" value="TreeGrafter"/>
</dbReference>
<keyword evidence="7" id="KW-0436">Ligase</keyword>
<comment type="caution">
    <text evidence="7">The sequence shown here is derived from an EMBL/GenBank/DDBJ whole genome shotgun (WGS) entry which is preliminary data.</text>
</comment>
<proteinExistence type="inferred from homology"/>
<accession>A0A8H4ARG5</accession>
<evidence type="ECO:0000256" key="3">
    <source>
        <dbReference type="ARBA" id="ARBA00008242"/>
    </source>
</evidence>
<feature type="domain" description="BPL/LPL catalytic" evidence="6">
    <location>
        <begin position="36"/>
        <end position="219"/>
    </location>
</feature>
<comment type="pathway">
    <text evidence="2">Protein modification; protein lipoylation via exogenous pathway; protein N(6)-(lipoyl)lysine from lipoate: step 2/2.</text>
</comment>
<dbReference type="Gene3D" id="3.30.930.10">
    <property type="entry name" value="Bira Bifunctional Protein, Domain 2"/>
    <property type="match status" value="1"/>
</dbReference>
<reference evidence="7 8" key="1">
    <citation type="journal article" date="2019" name="Environ. Microbiol.">
        <title>At the nexus of three kingdoms: the genome of the mycorrhizal fungus Gigaspora margarita provides insights into plant, endobacterial and fungal interactions.</title>
        <authorList>
            <person name="Venice F."/>
            <person name="Ghignone S."/>
            <person name="Salvioli di Fossalunga A."/>
            <person name="Amselem J."/>
            <person name="Novero M."/>
            <person name="Xianan X."/>
            <person name="Sedzielewska Toro K."/>
            <person name="Morin E."/>
            <person name="Lipzen A."/>
            <person name="Grigoriev I.V."/>
            <person name="Henrissat B."/>
            <person name="Martin F.M."/>
            <person name="Bonfante P."/>
        </authorList>
    </citation>
    <scope>NUCLEOTIDE SEQUENCE [LARGE SCALE GENOMIC DNA]</scope>
    <source>
        <strain evidence="7 8">BEG34</strain>
    </source>
</reference>
<evidence type="ECO:0000256" key="5">
    <source>
        <dbReference type="SAM" id="Phobius"/>
    </source>
</evidence>
<comment type="similarity">
    <text evidence="3">Belongs to the LplA family.</text>
</comment>
<evidence type="ECO:0000256" key="1">
    <source>
        <dbReference type="ARBA" id="ARBA00003253"/>
    </source>
</evidence>
<dbReference type="PANTHER" id="PTHR12561">
    <property type="entry name" value="LIPOATE-PROTEIN LIGASE"/>
    <property type="match status" value="1"/>
</dbReference>
<dbReference type="OrthoDB" id="201621at2759"/>
<organism evidence="7 8">
    <name type="scientific">Gigaspora margarita</name>
    <dbReference type="NCBI Taxonomy" id="4874"/>
    <lineage>
        <taxon>Eukaryota</taxon>
        <taxon>Fungi</taxon>
        <taxon>Fungi incertae sedis</taxon>
        <taxon>Mucoromycota</taxon>
        <taxon>Glomeromycotina</taxon>
        <taxon>Glomeromycetes</taxon>
        <taxon>Diversisporales</taxon>
        <taxon>Gigasporaceae</taxon>
        <taxon>Gigaspora</taxon>
    </lineage>
</organism>
<dbReference type="CDD" id="cd16443">
    <property type="entry name" value="LplA"/>
    <property type="match status" value="1"/>
</dbReference>
<keyword evidence="8" id="KW-1185">Reference proteome</keyword>
<evidence type="ECO:0000313" key="8">
    <source>
        <dbReference type="Proteomes" id="UP000439903"/>
    </source>
</evidence>
<feature type="transmembrane region" description="Helical" evidence="5">
    <location>
        <begin position="264"/>
        <end position="285"/>
    </location>
</feature>
<name>A0A8H4ARG5_GIGMA</name>
<keyword evidence="7" id="KW-0808">Transferase</keyword>
<gene>
    <name evidence="7" type="ORF">F8M41_014645</name>
</gene>
<dbReference type="InterPro" id="IPR004143">
    <property type="entry name" value="BPL_LPL_catalytic"/>
</dbReference>
<dbReference type="Pfam" id="PF21948">
    <property type="entry name" value="LplA-B_cat"/>
    <property type="match status" value="1"/>
</dbReference>
<comment type="function">
    <text evidence="1">Catalyzes both the ATP-dependent activation of exogenously supplied lipoate to lipoyl-AMP and the transfer of the activated lipoyl onto the lipoyl domains of lipoate-dependent enzymes.</text>
</comment>
<evidence type="ECO:0000259" key="6">
    <source>
        <dbReference type="PROSITE" id="PS51733"/>
    </source>
</evidence>
<dbReference type="SUPFAM" id="SSF55681">
    <property type="entry name" value="Class II aaRS and biotin synthetases"/>
    <property type="match status" value="1"/>
</dbReference>
<dbReference type="UniPathway" id="UPA00537">
    <property type="reaction ID" value="UER00595"/>
</dbReference>
<dbReference type="GO" id="GO:0009249">
    <property type="term" value="P:protein lipoylation"/>
    <property type="evidence" value="ECO:0007669"/>
    <property type="project" value="InterPro"/>
</dbReference>
<keyword evidence="5" id="KW-0812">Transmembrane</keyword>
<dbReference type="InterPro" id="IPR004562">
    <property type="entry name" value="LipoylTrfase_LipoateP_Ligase"/>
</dbReference>
<dbReference type="NCBIfam" id="TIGR00545">
    <property type="entry name" value="lipoyltrans"/>
    <property type="match status" value="1"/>
</dbReference>
<dbReference type="PROSITE" id="PS51733">
    <property type="entry name" value="BPL_LPL_CATALYTIC"/>
    <property type="match status" value="1"/>
</dbReference>
<dbReference type="InterPro" id="IPR045864">
    <property type="entry name" value="aa-tRNA-synth_II/BPL/LPL"/>
</dbReference>
<evidence type="ECO:0000256" key="4">
    <source>
        <dbReference type="ARBA" id="ARBA00015925"/>
    </source>
</evidence>
<protein>
    <recommendedName>
        <fullName evidence="4">Putative lipoate-protein ligase A</fullName>
    </recommendedName>
</protein>
<dbReference type="PANTHER" id="PTHR12561:SF3">
    <property type="entry name" value="LIPOYLTRANSFERASE 1, MITOCHONDRIAL"/>
    <property type="match status" value="1"/>
</dbReference>
<keyword evidence="5" id="KW-1133">Transmembrane helix</keyword>
<keyword evidence="5" id="KW-0472">Membrane</keyword>
<evidence type="ECO:0000313" key="7">
    <source>
        <dbReference type="EMBL" id="KAF0525309.1"/>
    </source>
</evidence>
<dbReference type="EMBL" id="WTPW01000301">
    <property type="protein sequence ID" value="KAF0525309.1"/>
    <property type="molecule type" value="Genomic_DNA"/>
</dbReference>
<dbReference type="GO" id="GO:0017118">
    <property type="term" value="F:lipoyltransferase activity"/>
    <property type="evidence" value="ECO:0007669"/>
    <property type="project" value="TreeGrafter"/>
</dbReference>
<dbReference type="Proteomes" id="UP000439903">
    <property type="component" value="Unassembled WGS sequence"/>
</dbReference>
<sequence length="288" mass="33355">MALFNRCRKNFQCYISNLTDPWTNLAVEEWLFRHTDPSIVLLYLWRNAGCVVIGRNQNPWKECNVRLLRNDSIPIIRRKSGGGTVFHDLGNTNYTVITPRQNFTRKHSADLVARAIRKRFEIPAYVNERHDIEIEDLKVSGSAFKIISARAYHHGTMLIDTNLSHIGRYLEIRKNLISKGVESVSSPVTRLRNYSSTVNHESFCDAVLQEFSINYCGNISNPIIVDEELLLKIPKTLDYRDELKSWDWTFGQTPEFSIEFQKTFSWGHVVSLIIYCIILKGLVFMPKL</sequence>